<name>A0A0N5AX41_9BILA</name>
<organism evidence="1 2">
    <name type="scientific">Syphacia muris</name>
    <dbReference type="NCBI Taxonomy" id="451379"/>
    <lineage>
        <taxon>Eukaryota</taxon>
        <taxon>Metazoa</taxon>
        <taxon>Ecdysozoa</taxon>
        <taxon>Nematoda</taxon>
        <taxon>Chromadorea</taxon>
        <taxon>Rhabditida</taxon>
        <taxon>Spirurina</taxon>
        <taxon>Oxyuridomorpha</taxon>
        <taxon>Oxyuroidea</taxon>
        <taxon>Oxyuridae</taxon>
        <taxon>Syphacia</taxon>
    </lineage>
</organism>
<protein>
    <submittedName>
        <fullName evidence="2">FBD domain-containing protein</fullName>
    </submittedName>
</protein>
<evidence type="ECO:0000313" key="2">
    <source>
        <dbReference type="WBParaSite" id="SMUV_0000950901-mRNA-1"/>
    </source>
</evidence>
<proteinExistence type="predicted"/>
<dbReference type="AlphaFoldDB" id="A0A0N5AX41"/>
<sequence>MLEFALGALDHWAIRKLTGAAVDVDNVDGGEFKDIFNLCTYYVTNILFFGKSSADECKDMFDGGDERLILWHRSGLKVLKFAYLSR</sequence>
<accession>A0A0N5AX41</accession>
<dbReference type="WBParaSite" id="SMUV_0000950901-mRNA-1">
    <property type="protein sequence ID" value="SMUV_0000950901-mRNA-1"/>
    <property type="gene ID" value="SMUV_0000950901"/>
</dbReference>
<reference evidence="2" key="1">
    <citation type="submission" date="2017-02" db="UniProtKB">
        <authorList>
            <consortium name="WormBaseParasite"/>
        </authorList>
    </citation>
    <scope>IDENTIFICATION</scope>
</reference>
<dbReference type="Proteomes" id="UP000046393">
    <property type="component" value="Unplaced"/>
</dbReference>
<keyword evidence="1" id="KW-1185">Reference proteome</keyword>
<evidence type="ECO:0000313" key="1">
    <source>
        <dbReference type="Proteomes" id="UP000046393"/>
    </source>
</evidence>